<dbReference type="RefSeq" id="WP_068365353.1">
    <property type="nucleotide sequence ID" value="NZ_CP019337.1"/>
</dbReference>
<dbReference type="NCBIfam" id="TIGR04057">
    <property type="entry name" value="SusC_RagA_signa"/>
    <property type="match status" value="1"/>
</dbReference>
<evidence type="ECO:0000256" key="2">
    <source>
        <dbReference type="ARBA" id="ARBA00022448"/>
    </source>
</evidence>
<dbReference type="InterPro" id="IPR023996">
    <property type="entry name" value="TonB-dep_OMP_SusC/RagA"/>
</dbReference>
<dbReference type="Gene3D" id="2.40.170.20">
    <property type="entry name" value="TonB-dependent receptor, beta-barrel domain"/>
    <property type="match status" value="1"/>
</dbReference>
<dbReference type="InterPro" id="IPR012910">
    <property type="entry name" value="Plug_dom"/>
</dbReference>
<evidence type="ECO:0000256" key="6">
    <source>
        <dbReference type="ARBA" id="ARBA00023136"/>
    </source>
</evidence>
<dbReference type="Proteomes" id="UP000092612">
    <property type="component" value="Unassembled WGS sequence"/>
</dbReference>
<name>A0A1B8TNK3_9FLAO</name>
<evidence type="ECO:0000256" key="4">
    <source>
        <dbReference type="ARBA" id="ARBA00022692"/>
    </source>
</evidence>
<sequence>MTNFTLLNQANYSKSRNLFLLAFSVWLFIFSIPAFAQSNIKVSGTVTDANGIPIPGVSVIIQNTSTGATSDLDGKYTINVSSNGSLEFHSLGYLTKTIPVNGRTSINVQLEEDTQQLDEIVVVGYGTQRKESVTGSVVSIKAEDLQEVQTANFQQALQGRAAGVNISTTSTRPGAAPQIRIRGVRSLSGNNDPLIVLNGIPFSGGLSDINSNDIASLDILKDASATAIYGSRGANGVIIITTKAGKKGQKAKFSYNTYYAAKEVFSKYPMMNGAQLTQLRADVAANNGGTPIYDLGGDEDLANDTDWQDLLFGTGIQTTHDISVQGGSENGTYNIGMGYFKETSVVPGDAFERYSIRAQVDQEVGTLFRFGLNSVMNFNKTSSIVGINGVLSASPLLSPYDANGDFLESVRLQTEADDSWIPTRNEISRVGNGKKNEQLDYGSYNNIYGEVKIPWVDGLKFRLNLGLNFRTSRDGSFTGKGVFNYNPNNNSSASYNSSITKDYVIENQLLFDRTFADKHQVNFVGLFSSQQTKYDNVGLGVQNIPNETSLWYNLDAALSEDITSYGTGFSASGLLSYMARVMYQYDNRYLFTATLRSDGSSRLAPGHKWVTYPAMSLGWNIKNEKFMEDVNVVNQLKLRVGYGETSNQAVSPYSTQGRLSTRNYNFGSNFSTGYFVSQLPNPNLGWEFSETFNYGLDFGLFDNRLSGTVEYYVTKTSDILYGLGLPATSGVSSVTSNIGKTQNKGFELSLNGTIIDNPDGITWDVGVNLYTNKNEIIALATGEERNVGQLWFVGSPVNVIYDYQNIGLWNDTDSDYQYLQDFEPGGNVGMVKVKYTGDYNADGSPTRQINADDRIVQDPTPDFQGGFNTRLAYKDFDVSMVGTFQSGGTIISTLHSSNGYVNLLTGRRNNVDVDYWTPNNTGAKYPAPGGIQSGDNPKYGSTLGFFDGSYLKVRTITAGYNFNQPFVKDFGFDKLRVYATVQNPFVLFSPFNKESGLDPETNSGVNSNGSRQNVSVNTSNISKGIPTVGANAPSTRNFMIGLNLTF</sequence>
<evidence type="ECO:0000256" key="9">
    <source>
        <dbReference type="RuleBase" id="RU003357"/>
    </source>
</evidence>
<evidence type="ECO:0000256" key="7">
    <source>
        <dbReference type="ARBA" id="ARBA00023237"/>
    </source>
</evidence>
<gene>
    <name evidence="13" type="ORF">LPB301_17415</name>
</gene>
<keyword evidence="5 9" id="KW-0798">TonB box</keyword>
<dbReference type="SUPFAM" id="SSF56935">
    <property type="entry name" value="Porins"/>
    <property type="match status" value="1"/>
</dbReference>
<evidence type="ECO:0000256" key="10">
    <source>
        <dbReference type="SAM" id="MobiDB-lite"/>
    </source>
</evidence>
<evidence type="ECO:0000259" key="11">
    <source>
        <dbReference type="Pfam" id="PF00593"/>
    </source>
</evidence>
<feature type="region of interest" description="Disordered" evidence="10">
    <location>
        <begin position="997"/>
        <end position="1022"/>
    </location>
</feature>
<dbReference type="FunFam" id="2.170.130.10:FF:000008">
    <property type="entry name" value="SusC/RagA family TonB-linked outer membrane protein"/>
    <property type="match status" value="1"/>
</dbReference>
<dbReference type="InterPro" id="IPR036942">
    <property type="entry name" value="Beta-barrel_TonB_sf"/>
</dbReference>
<evidence type="ECO:0000256" key="8">
    <source>
        <dbReference type="PROSITE-ProRule" id="PRU01360"/>
    </source>
</evidence>
<dbReference type="Gene3D" id="2.170.130.10">
    <property type="entry name" value="TonB-dependent receptor, plug domain"/>
    <property type="match status" value="1"/>
</dbReference>
<dbReference type="Pfam" id="PF13715">
    <property type="entry name" value="CarbopepD_reg_2"/>
    <property type="match status" value="1"/>
</dbReference>
<dbReference type="InterPro" id="IPR023997">
    <property type="entry name" value="TonB-dep_OMP_SusC/RagA_CS"/>
</dbReference>
<keyword evidence="2 8" id="KW-0813">Transport</keyword>
<dbReference type="Pfam" id="PF07715">
    <property type="entry name" value="Plug"/>
    <property type="match status" value="1"/>
</dbReference>
<feature type="compositionally biased region" description="Polar residues" evidence="10">
    <location>
        <begin position="1000"/>
        <end position="1022"/>
    </location>
</feature>
<accession>A0A1B8TNK3</accession>
<dbReference type="PROSITE" id="PS52016">
    <property type="entry name" value="TONB_DEPENDENT_REC_3"/>
    <property type="match status" value="1"/>
</dbReference>
<comment type="similarity">
    <text evidence="8 9">Belongs to the TonB-dependent receptor family.</text>
</comment>
<evidence type="ECO:0000256" key="1">
    <source>
        <dbReference type="ARBA" id="ARBA00004571"/>
    </source>
</evidence>
<evidence type="ECO:0000256" key="3">
    <source>
        <dbReference type="ARBA" id="ARBA00022452"/>
    </source>
</evidence>
<protein>
    <submittedName>
        <fullName evidence="13">SusC/RagA family TonB-linked outer membrane protein</fullName>
    </submittedName>
</protein>
<dbReference type="InterPro" id="IPR039426">
    <property type="entry name" value="TonB-dep_rcpt-like"/>
</dbReference>
<keyword evidence="14" id="KW-1185">Reference proteome</keyword>
<keyword evidence="6 8" id="KW-0472">Membrane</keyword>
<comment type="caution">
    <text evidence="13">The sequence shown here is derived from an EMBL/GenBank/DDBJ whole genome shotgun (WGS) entry which is preliminary data.</text>
</comment>
<dbReference type="Gene3D" id="2.60.40.1120">
    <property type="entry name" value="Carboxypeptidase-like, regulatory domain"/>
    <property type="match status" value="1"/>
</dbReference>
<organism evidence="13 14">
    <name type="scientific">Polaribacter reichenbachii</name>
    <dbReference type="NCBI Taxonomy" id="996801"/>
    <lineage>
        <taxon>Bacteria</taxon>
        <taxon>Pseudomonadati</taxon>
        <taxon>Bacteroidota</taxon>
        <taxon>Flavobacteriia</taxon>
        <taxon>Flavobacteriales</taxon>
        <taxon>Flavobacteriaceae</taxon>
    </lineage>
</organism>
<reference evidence="14" key="1">
    <citation type="submission" date="2016-02" db="EMBL/GenBank/DDBJ databases">
        <title>Paenibacillus sp. LPB0068, isolated from Crassostrea gigas.</title>
        <authorList>
            <person name="Shin S.-K."/>
            <person name="Yi H."/>
        </authorList>
    </citation>
    <scope>NUCLEOTIDE SEQUENCE [LARGE SCALE GENOMIC DNA]</scope>
    <source>
        <strain evidence="14">KCTC 23969</strain>
    </source>
</reference>
<evidence type="ECO:0000256" key="5">
    <source>
        <dbReference type="ARBA" id="ARBA00023077"/>
    </source>
</evidence>
<dbReference type="GO" id="GO:0009279">
    <property type="term" value="C:cell outer membrane"/>
    <property type="evidence" value="ECO:0007669"/>
    <property type="project" value="UniProtKB-SubCell"/>
</dbReference>
<dbReference type="InterPro" id="IPR037066">
    <property type="entry name" value="Plug_dom_sf"/>
</dbReference>
<keyword evidence="4 8" id="KW-0812">Transmembrane</keyword>
<dbReference type="OrthoDB" id="9768177at2"/>
<dbReference type="NCBIfam" id="TIGR04056">
    <property type="entry name" value="OMP_RagA_SusC"/>
    <property type="match status" value="1"/>
</dbReference>
<comment type="subcellular location">
    <subcellularLocation>
        <location evidence="1 8">Cell outer membrane</location>
        <topology evidence="1 8">Multi-pass membrane protein</topology>
    </subcellularLocation>
</comment>
<evidence type="ECO:0000259" key="12">
    <source>
        <dbReference type="Pfam" id="PF07715"/>
    </source>
</evidence>
<dbReference type="EMBL" id="LSFL01000044">
    <property type="protein sequence ID" value="OBY61246.1"/>
    <property type="molecule type" value="Genomic_DNA"/>
</dbReference>
<dbReference type="SUPFAM" id="SSF49464">
    <property type="entry name" value="Carboxypeptidase regulatory domain-like"/>
    <property type="match status" value="1"/>
</dbReference>
<proteinExistence type="inferred from homology"/>
<keyword evidence="7 8" id="KW-0998">Cell outer membrane</keyword>
<evidence type="ECO:0000313" key="14">
    <source>
        <dbReference type="Proteomes" id="UP000092612"/>
    </source>
</evidence>
<evidence type="ECO:0000313" key="13">
    <source>
        <dbReference type="EMBL" id="OBY61246.1"/>
    </source>
</evidence>
<dbReference type="KEGG" id="prn:BW723_10340"/>
<dbReference type="InterPro" id="IPR008969">
    <property type="entry name" value="CarboxyPept-like_regulatory"/>
</dbReference>
<feature type="domain" description="TonB-dependent receptor-like beta-barrel" evidence="11">
    <location>
        <begin position="492"/>
        <end position="983"/>
    </location>
</feature>
<dbReference type="InterPro" id="IPR000531">
    <property type="entry name" value="Beta-barrel_TonB"/>
</dbReference>
<dbReference type="Pfam" id="PF00593">
    <property type="entry name" value="TonB_dep_Rec_b-barrel"/>
    <property type="match status" value="1"/>
</dbReference>
<dbReference type="AlphaFoldDB" id="A0A1B8TNK3"/>
<keyword evidence="3 8" id="KW-1134">Transmembrane beta strand</keyword>
<dbReference type="STRING" id="996801.BW723_10340"/>
<feature type="domain" description="TonB-dependent receptor plug" evidence="12">
    <location>
        <begin position="130"/>
        <end position="237"/>
    </location>
</feature>